<protein>
    <submittedName>
        <fullName evidence="2">Uncharacterized protein</fullName>
    </submittedName>
</protein>
<keyword evidence="3" id="KW-1185">Reference proteome</keyword>
<reference evidence="2" key="1">
    <citation type="journal article" date="2023" name="G3 (Bethesda)">
        <title>A reference genome for the long-term kleptoplast-retaining sea slug Elysia crispata morphotype clarki.</title>
        <authorList>
            <person name="Eastman K.E."/>
            <person name="Pendleton A.L."/>
            <person name="Shaikh M.A."/>
            <person name="Suttiyut T."/>
            <person name="Ogas R."/>
            <person name="Tomko P."/>
            <person name="Gavelis G."/>
            <person name="Widhalm J.R."/>
            <person name="Wisecaver J.H."/>
        </authorList>
    </citation>
    <scope>NUCLEOTIDE SEQUENCE</scope>
    <source>
        <strain evidence="2">ECLA1</strain>
    </source>
</reference>
<name>A0AAE0Y514_9GAST</name>
<evidence type="ECO:0000313" key="2">
    <source>
        <dbReference type="EMBL" id="KAK3733340.1"/>
    </source>
</evidence>
<proteinExistence type="predicted"/>
<evidence type="ECO:0000313" key="3">
    <source>
        <dbReference type="Proteomes" id="UP001283361"/>
    </source>
</evidence>
<evidence type="ECO:0000256" key="1">
    <source>
        <dbReference type="SAM" id="MobiDB-lite"/>
    </source>
</evidence>
<sequence length="77" mass="8420">MAAGLASVAPSDREPTTGLHQGTDLAQGIVLLKTYLKLFDLYSKTKEVNLHLLIRLDTTEQFSQANPDIFVTTLNCA</sequence>
<dbReference type="EMBL" id="JAWDGP010006903">
    <property type="protein sequence ID" value="KAK3733340.1"/>
    <property type="molecule type" value="Genomic_DNA"/>
</dbReference>
<dbReference type="AlphaFoldDB" id="A0AAE0Y514"/>
<organism evidence="2 3">
    <name type="scientific">Elysia crispata</name>
    <name type="common">lettuce slug</name>
    <dbReference type="NCBI Taxonomy" id="231223"/>
    <lineage>
        <taxon>Eukaryota</taxon>
        <taxon>Metazoa</taxon>
        <taxon>Spiralia</taxon>
        <taxon>Lophotrochozoa</taxon>
        <taxon>Mollusca</taxon>
        <taxon>Gastropoda</taxon>
        <taxon>Heterobranchia</taxon>
        <taxon>Euthyneura</taxon>
        <taxon>Panpulmonata</taxon>
        <taxon>Sacoglossa</taxon>
        <taxon>Placobranchoidea</taxon>
        <taxon>Plakobranchidae</taxon>
        <taxon>Elysia</taxon>
    </lineage>
</organism>
<comment type="caution">
    <text evidence="2">The sequence shown here is derived from an EMBL/GenBank/DDBJ whole genome shotgun (WGS) entry which is preliminary data.</text>
</comment>
<gene>
    <name evidence="2" type="ORF">RRG08_037132</name>
</gene>
<feature type="region of interest" description="Disordered" evidence="1">
    <location>
        <begin position="1"/>
        <end position="20"/>
    </location>
</feature>
<accession>A0AAE0Y514</accession>
<dbReference type="Proteomes" id="UP001283361">
    <property type="component" value="Unassembled WGS sequence"/>
</dbReference>